<feature type="compositionally biased region" description="Basic and acidic residues" evidence="5">
    <location>
        <begin position="175"/>
        <end position="184"/>
    </location>
</feature>
<feature type="compositionally biased region" description="Basic and acidic residues" evidence="5">
    <location>
        <begin position="627"/>
        <end position="637"/>
    </location>
</feature>
<feature type="region of interest" description="Disordered" evidence="5">
    <location>
        <begin position="274"/>
        <end position="323"/>
    </location>
</feature>
<gene>
    <name evidence="7" type="ORF">WJX73_005167</name>
</gene>
<protein>
    <recommendedName>
        <fullName evidence="6">TFIIS central domain-containing protein</fullName>
    </recommendedName>
</protein>
<dbReference type="EMBL" id="JALJOQ010000176">
    <property type="protein sequence ID" value="KAK9791567.1"/>
    <property type="molecule type" value="Genomic_DNA"/>
</dbReference>
<dbReference type="PANTHER" id="PTHR11477">
    <property type="entry name" value="TRANSCRIPTION FACTOR S-II ZINC FINGER DOMAIN-CONTAINING PROTEIN"/>
    <property type="match status" value="1"/>
</dbReference>
<feature type="compositionally biased region" description="Basic and acidic residues" evidence="5">
    <location>
        <begin position="528"/>
        <end position="545"/>
    </location>
</feature>
<feature type="compositionally biased region" description="Basic and acidic residues" evidence="5">
    <location>
        <begin position="496"/>
        <end position="509"/>
    </location>
</feature>
<dbReference type="GO" id="GO:0006351">
    <property type="term" value="P:DNA-templated transcription"/>
    <property type="evidence" value="ECO:0007669"/>
    <property type="project" value="InterPro"/>
</dbReference>
<evidence type="ECO:0000313" key="8">
    <source>
        <dbReference type="Proteomes" id="UP001465755"/>
    </source>
</evidence>
<feature type="compositionally biased region" description="Polar residues" evidence="5">
    <location>
        <begin position="562"/>
        <end position="571"/>
    </location>
</feature>
<evidence type="ECO:0000256" key="3">
    <source>
        <dbReference type="ARBA" id="ARBA00022833"/>
    </source>
</evidence>
<feature type="compositionally biased region" description="Low complexity" evidence="5">
    <location>
        <begin position="223"/>
        <end position="233"/>
    </location>
</feature>
<evidence type="ECO:0000256" key="5">
    <source>
        <dbReference type="SAM" id="MobiDB-lite"/>
    </source>
</evidence>
<feature type="region of interest" description="Disordered" evidence="5">
    <location>
        <begin position="627"/>
        <end position="661"/>
    </location>
</feature>
<organism evidence="7 8">
    <name type="scientific">Symbiochloris irregularis</name>
    <dbReference type="NCBI Taxonomy" id="706552"/>
    <lineage>
        <taxon>Eukaryota</taxon>
        <taxon>Viridiplantae</taxon>
        <taxon>Chlorophyta</taxon>
        <taxon>core chlorophytes</taxon>
        <taxon>Trebouxiophyceae</taxon>
        <taxon>Trebouxiales</taxon>
        <taxon>Trebouxiaceae</taxon>
        <taxon>Symbiochloris</taxon>
    </lineage>
</organism>
<evidence type="ECO:0000256" key="2">
    <source>
        <dbReference type="ARBA" id="ARBA00022771"/>
    </source>
</evidence>
<keyword evidence="8" id="KW-1185">Reference proteome</keyword>
<feature type="compositionally biased region" description="Acidic residues" evidence="5">
    <location>
        <begin position="119"/>
        <end position="142"/>
    </location>
</feature>
<sequence>MCRKDLKSAIVGSEICTLWPDNGVWYTGVVEELTVKKLTAKVAYTVTDEVEILKLGELIDAKQIAFKEKHAASYEAKRSEIVVDNSQLDVPIDSIPDDNTAQAAGRDRSKRVRKADSQSPEEEEQEISEEAADGTDPMEQEGNEDKSSEADSDTPMEEPGLAAQRSRRAVVPSQKARDALRSSEEAAPQPPPKARQASAEGRAPSVPKKSDSVEHSAADKGKMPASAAAAGKAPGDHEDFNKAEAYSRDFMANLLEMRARADSNKSAGVSNKDFYGSGAKAGPGLKQHHSQTLSEQTEGSGSSAPLQSKSSSFRPLGARPPAEVNVREKTQVQFAQALQKAVEEQGKEAEGIDVNKVAHDVEVELFKLFGNSGKEYRTKFRTLWFNLNDSANPALRARLLQGDLEPHKFVRLTANELASRELSQWRNEKAEEAMRQTVLDDAAAARFSTAAALEAGKARSIGVDWRDSTLQQREVVAPSQQRRRERADSPDDDEARADKPSEAADEAQRAAEVTPAQPSEEGSGLAAEVKEERAKTPDADARADAGGDTGQADAEPVKAEQHTSPTPTETQLKPALPTPPPAAPAPVTFDWASVKAKAEQAATEDPEEAADGFLSFDSYPADDLEAAADKPAADHVPDANGAPDSPTPTMDGADVEDEFSEDELSKLMAVLAPGSGHDLNKQAWEGTLTAPQVGEMRIAASSAAGLQQLGSVFPAEVEIKGRVRLEHLAHFLEQLQGSRSRTVSLAVARHAEEVSLELVRGLASSYSRHSRTGVAQVSETVEVYFVAQCTLAAKLLQAAAKMQSNISGQPSTLPAHVTAEQFLLVIIHRKELLSSAGLSTLEAGQASSLPAPALSLGMDQAQAAPTVSSPARSYNPRDPRARATVPGLQQAVPGVSLPDASEGLLGPAPKGLLPQPEQVARNVQHLPPPSPSPQYAPGVMQQPYTPAQNAHFAGPAPQHHHQYGQPGMTPPGQHMMPPGAPPRPAALHPMAYPIAPGPPARPPAQQPGGRHARPNLHWNG</sequence>
<feature type="compositionally biased region" description="Polar residues" evidence="5">
    <location>
        <begin position="863"/>
        <end position="872"/>
    </location>
</feature>
<dbReference type="AlphaFoldDB" id="A0AAW1NMC2"/>
<keyword evidence="1" id="KW-0479">Metal-binding</keyword>
<feature type="region of interest" description="Disordered" evidence="5">
    <location>
        <begin position="950"/>
        <end position="1020"/>
    </location>
</feature>
<dbReference type="SUPFAM" id="SSF46942">
    <property type="entry name" value="Elongation factor TFIIS domain 2"/>
    <property type="match status" value="1"/>
</dbReference>
<feature type="compositionally biased region" description="Basic and acidic residues" evidence="5">
    <location>
        <begin position="208"/>
        <end position="222"/>
    </location>
</feature>
<reference evidence="7 8" key="1">
    <citation type="journal article" date="2024" name="Nat. Commun.">
        <title>Phylogenomics reveals the evolutionary origins of lichenization in chlorophyte algae.</title>
        <authorList>
            <person name="Puginier C."/>
            <person name="Libourel C."/>
            <person name="Otte J."/>
            <person name="Skaloud P."/>
            <person name="Haon M."/>
            <person name="Grisel S."/>
            <person name="Petersen M."/>
            <person name="Berrin J.G."/>
            <person name="Delaux P.M."/>
            <person name="Dal Grande F."/>
            <person name="Keller J."/>
        </authorList>
    </citation>
    <scope>NUCLEOTIDE SEQUENCE [LARGE SCALE GENOMIC DNA]</scope>
    <source>
        <strain evidence="7 8">SAG 2036</strain>
    </source>
</reference>
<dbReference type="Gene3D" id="1.10.472.30">
    <property type="entry name" value="Transcription elongation factor S-II, central domain"/>
    <property type="match status" value="1"/>
</dbReference>
<dbReference type="InterPro" id="IPR003618">
    <property type="entry name" value="TFIIS_cen_dom"/>
</dbReference>
<dbReference type="GO" id="GO:0008270">
    <property type="term" value="F:zinc ion binding"/>
    <property type="evidence" value="ECO:0007669"/>
    <property type="project" value="UniProtKB-KW"/>
</dbReference>
<accession>A0AAW1NMC2</accession>
<feature type="domain" description="TFIIS central" evidence="6">
    <location>
        <begin position="326"/>
        <end position="445"/>
    </location>
</feature>
<dbReference type="PANTHER" id="PTHR11477:SF0">
    <property type="entry name" value="IP08861P-RELATED"/>
    <property type="match status" value="1"/>
</dbReference>
<dbReference type="SMART" id="SM00510">
    <property type="entry name" value="TFS2M"/>
    <property type="match status" value="1"/>
</dbReference>
<evidence type="ECO:0000256" key="4">
    <source>
        <dbReference type="ARBA" id="ARBA00023242"/>
    </source>
</evidence>
<feature type="region of interest" description="Disordered" evidence="5">
    <location>
        <begin position="471"/>
        <end position="615"/>
    </location>
</feature>
<evidence type="ECO:0000313" key="7">
    <source>
        <dbReference type="EMBL" id="KAK9791567.1"/>
    </source>
</evidence>
<evidence type="ECO:0000259" key="6">
    <source>
        <dbReference type="PROSITE" id="PS51321"/>
    </source>
</evidence>
<keyword evidence="4" id="KW-0539">Nucleus</keyword>
<keyword evidence="2" id="KW-0863">Zinc-finger</keyword>
<dbReference type="GO" id="GO:0005634">
    <property type="term" value="C:nucleus"/>
    <property type="evidence" value="ECO:0007669"/>
    <property type="project" value="TreeGrafter"/>
</dbReference>
<dbReference type="InterPro" id="IPR036575">
    <property type="entry name" value="TFIIS_cen_dom_sf"/>
</dbReference>
<proteinExistence type="predicted"/>
<feature type="compositionally biased region" description="Polar residues" evidence="5">
    <location>
        <begin position="290"/>
        <end position="313"/>
    </location>
</feature>
<dbReference type="Pfam" id="PF07744">
    <property type="entry name" value="SPOC"/>
    <property type="match status" value="1"/>
</dbReference>
<dbReference type="Pfam" id="PF07500">
    <property type="entry name" value="TFIIS_M"/>
    <property type="match status" value="1"/>
</dbReference>
<feature type="region of interest" description="Disordered" evidence="5">
    <location>
        <begin position="90"/>
        <end position="240"/>
    </location>
</feature>
<name>A0AAW1NMC2_9CHLO</name>
<dbReference type="PROSITE" id="PS51321">
    <property type="entry name" value="TFIIS_CENTRAL"/>
    <property type="match status" value="1"/>
</dbReference>
<dbReference type="InterPro" id="IPR012921">
    <property type="entry name" value="SPOC_C"/>
</dbReference>
<feature type="compositionally biased region" description="Pro residues" evidence="5">
    <location>
        <begin position="995"/>
        <end position="1005"/>
    </location>
</feature>
<comment type="caution">
    <text evidence="7">The sequence shown here is derived from an EMBL/GenBank/DDBJ whole genome shotgun (WGS) entry which is preliminary data.</text>
</comment>
<keyword evidence="3" id="KW-0862">Zinc</keyword>
<evidence type="ECO:0000256" key="1">
    <source>
        <dbReference type="ARBA" id="ARBA00022723"/>
    </source>
</evidence>
<dbReference type="Proteomes" id="UP001465755">
    <property type="component" value="Unassembled WGS sequence"/>
</dbReference>
<feature type="region of interest" description="Disordered" evidence="5">
    <location>
        <begin position="860"/>
        <end position="884"/>
    </location>
</feature>